<protein>
    <submittedName>
        <fullName evidence="1">Uncharacterized protein</fullName>
    </submittedName>
</protein>
<organism evidence="1 2">
    <name type="scientific">Desertifilum tharense IPPAS B-1220</name>
    <dbReference type="NCBI Taxonomy" id="1781255"/>
    <lineage>
        <taxon>Bacteria</taxon>
        <taxon>Bacillati</taxon>
        <taxon>Cyanobacteriota</taxon>
        <taxon>Cyanophyceae</taxon>
        <taxon>Desertifilales</taxon>
        <taxon>Desertifilaceae</taxon>
        <taxon>Desertifilum</taxon>
    </lineage>
</organism>
<gene>
    <name evidence="1" type="ORF">BH720_015715</name>
</gene>
<reference evidence="1 2" key="1">
    <citation type="journal article" date="2016" name="Genome Announc.">
        <title>Draft Genome Sequence of the Thermotolerant Cyanobacterium Desertifilum sp. IPPAS B-1220.</title>
        <authorList>
            <person name="Mironov K.S."/>
            <person name="Sinetova M.A."/>
            <person name="Bolatkhan K."/>
            <person name="Zayadan B.K."/>
            <person name="Ustinova V.V."/>
            <person name="Kupriyanova E.V."/>
            <person name="Skrypnik A.N."/>
            <person name="Gogoleva N.E."/>
            <person name="Gogolev Y.V."/>
            <person name="Los D.A."/>
        </authorList>
    </citation>
    <scope>NUCLEOTIDE SEQUENCE [LARGE SCALE GENOMIC DNA]</scope>
    <source>
        <strain evidence="1 2">IPPAS B-1220</strain>
    </source>
</reference>
<accession>A0ACD5H266</accession>
<dbReference type="Proteomes" id="UP000095472">
    <property type="component" value="Chromosome"/>
</dbReference>
<dbReference type="EMBL" id="CP182909">
    <property type="protein sequence ID" value="XPM66594.1"/>
    <property type="molecule type" value="Genomic_DNA"/>
</dbReference>
<keyword evidence="2" id="KW-1185">Reference proteome</keyword>
<evidence type="ECO:0000313" key="1">
    <source>
        <dbReference type="EMBL" id="XPM66594.1"/>
    </source>
</evidence>
<proteinExistence type="predicted"/>
<name>A0ACD5H266_9CYAN</name>
<evidence type="ECO:0000313" key="2">
    <source>
        <dbReference type="Proteomes" id="UP000095472"/>
    </source>
</evidence>
<sequence length="39" mass="4455">MALTAADLLFVDVALESGEGLVWEIEPFPENYQQEILRF</sequence>